<sequence>MSKVKRKLKNIVRNIMLSETFANTNLVKNMRKNHKEKLEEGRRVLFKEHAKDCLETIKENLDKNNLHFWLDYGTLLGAMREKDFIAHDLDIDLGMFYENQVEEVEKAFKEANIKKVREFTLDGKVVEQTYSYKGLYFDIFYYFKDENLMWTYGFTFKNNKLNKVSYKDKDVSTGFEGMKYFVKKRGLEKIMFKGKEYTVPENPDGYLRENYGPNYMTPIKEWDYVEAPTNQEKLKGGDIVMIEYYN</sequence>
<name>A0A0H2YTG7_CLOP1</name>
<dbReference type="InterPro" id="IPR052613">
    <property type="entry name" value="LicD_transferase"/>
</dbReference>
<keyword evidence="3" id="KW-1185">Reference proteome</keyword>
<evidence type="ECO:0000313" key="2">
    <source>
        <dbReference type="EMBL" id="ABG84308.1"/>
    </source>
</evidence>
<dbReference type="AlphaFoldDB" id="A0A0H2YTG7"/>
<evidence type="ECO:0000313" key="3">
    <source>
        <dbReference type="Proteomes" id="UP000001823"/>
    </source>
</evidence>
<accession>A0A0H2YTG7</accession>
<dbReference type="EMBL" id="CP000246">
    <property type="protein sequence ID" value="ABG84308.1"/>
    <property type="molecule type" value="Genomic_DNA"/>
</dbReference>
<dbReference type="GeneID" id="93003053"/>
<evidence type="ECO:0000259" key="1">
    <source>
        <dbReference type="Pfam" id="PF04991"/>
    </source>
</evidence>
<dbReference type="Proteomes" id="UP000001823">
    <property type="component" value="Chromosome"/>
</dbReference>
<reference evidence="2 3" key="1">
    <citation type="journal article" date="2006" name="Genome Res.">
        <title>Skewed genomic variability in strains of the toxigenic bacterial pathogen, Clostridium perfringens.</title>
        <authorList>
            <person name="Myers G.S."/>
            <person name="Rasko D.A."/>
            <person name="Cheung J.K."/>
            <person name="Ravel J."/>
            <person name="Seshadri R."/>
            <person name="Deboy R.T."/>
            <person name="Ren Q."/>
            <person name="Varga J."/>
            <person name="Awad M.M."/>
            <person name="Brinkac L.M."/>
            <person name="Daugherty S.C."/>
            <person name="Haft D.H."/>
            <person name="Dodson R.J."/>
            <person name="Madupu R."/>
            <person name="Nelson W.C."/>
            <person name="Rosovitz M.J."/>
            <person name="Sullivan S.A."/>
            <person name="Khouri H."/>
            <person name="Dimitrov G.I."/>
            <person name="Watkins K.L."/>
            <person name="Mulligan S."/>
            <person name="Benton J."/>
            <person name="Radune D."/>
            <person name="Fisher D.J."/>
            <person name="Atkins H.S."/>
            <person name="Hiscox T."/>
            <person name="Jost B.H."/>
            <person name="Billington S.J."/>
            <person name="Songer J.G."/>
            <person name="McClane B.A."/>
            <person name="Titball R.W."/>
            <person name="Rood J.I."/>
            <person name="Melville S.B."/>
            <person name="Paulsen I.T."/>
        </authorList>
    </citation>
    <scope>NUCLEOTIDE SEQUENCE [LARGE SCALE GENOMIC DNA]</scope>
    <source>
        <strain evidence="3">ATCC 13124 / DSM 756 / JCM 1290 / NCIMB 6125 / NCTC 8237 / S 107 / Type A</strain>
    </source>
</reference>
<dbReference type="STRING" id="195103.CPF_0603"/>
<dbReference type="InterPro" id="IPR007074">
    <property type="entry name" value="LicD/FKTN/FKRP_NTP_transf"/>
</dbReference>
<dbReference type="GO" id="GO:0009100">
    <property type="term" value="P:glycoprotein metabolic process"/>
    <property type="evidence" value="ECO:0007669"/>
    <property type="project" value="UniProtKB-ARBA"/>
</dbReference>
<dbReference type="HOGENOM" id="CLU_100155_1_0_9"/>
<protein>
    <submittedName>
        <fullName evidence="2">Conserved domain protein</fullName>
    </submittedName>
</protein>
<dbReference type="Pfam" id="PF04991">
    <property type="entry name" value="LicD"/>
    <property type="match status" value="1"/>
</dbReference>
<gene>
    <name evidence="2" type="ordered locus">CPF_0603</name>
</gene>
<proteinExistence type="predicted"/>
<dbReference type="RefSeq" id="WP_003448712.1">
    <property type="nucleotide sequence ID" value="NC_008261.1"/>
</dbReference>
<dbReference type="PANTHER" id="PTHR13627">
    <property type="entry name" value="FUKUTIN RELATED PROTEIN"/>
    <property type="match status" value="1"/>
</dbReference>
<dbReference type="KEGG" id="cpf:CPF_0603"/>
<dbReference type="PANTHER" id="PTHR13627:SF31">
    <property type="entry name" value="RIBITOL 5-PHOSPHATE TRANSFERASE FKRP"/>
    <property type="match status" value="1"/>
</dbReference>
<dbReference type="PaxDb" id="195103-CPF_0603"/>
<dbReference type="eggNOG" id="COG3475">
    <property type="taxonomic scope" value="Bacteria"/>
</dbReference>
<feature type="domain" description="LicD/FKTN/FKRP nucleotidyltransferase" evidence="1">
    <location>
        <begin position="63"/>
        <end position="142"/>
    </location>
</feature>
<organism evidence="2 3">
    <name type="scientific">Clostridium perfringens (strain ATCC 13124 / DSM 756 / JCM 1290 / NCIMB 6125 / NCTC 8237 / Type A)</name>
    <dbReference type="NCBI Taxonomy" id="195103"/>
    <lineage>
        <taxon>Bacteria</taxon>
        <taxon>Bacillati</taxon>
        <taxon>Bacillota</taxon>
        <taxon>Clostridia</taxon>
        <taxon>Eubacteriales</taxon>
        <taxon>Clostridiaceae</taxon>
        <taxon>Clostridium</taxon>
    </lineage>
</organism>